<keyword evidence="1" id="KW-0812">Transmembrane</keyword>
<keyword evidence="1" id="KW-0472">Membrane</keyword>
<organism evidence="2">
    <name type="scientific">Catovirus CTV1</name>
    <dbReference type="NCBI Taxonomy" id="1977631"/>
    <lineage>
        <taxon>Viruses</taxon>
        <taxon>Varidnaviria</taxon>
        <taxon>Bamfordvirae</taxon>
        <taxon>Nucleocytoviricota</taxon>
        <taxon>Megaviricetes</taxon>
        <taxon>Imitervirales</taxon>
        <taxon>Mimiviridae</taxon>
        <taxon>Klosneuvirinae</taxon>
        <taxon>Catovirus</taxon>
    </lineage>
</organism>
<gene>
    <name evidence="2" type="ORF">Catovirus_1_931</name>
</gene>
<keyword evidence="1" id="KW-1133">Transmembrane helix</keyword>
<feature type="transmembrane region" description="Helical" evidence="1">
    <location>
        <begin position="30"/>
        <end position="50"/>
    </location>
</feature>
<protein>
    <submittedName>
        <fullName evidence="2">Uncharacterized protein</fullName>
    </submittedName>
</protein>
<accession>A0A1V0SB12</accession>
<name>A0A1V0SB12_9VIRU</name>
<evidence type="ECO:0000313" key="2">
    <source>
        <dbReference type="EMBL" id="ARF08881.1"/>
    </source>
</evidence>
<reference evidence="2" key="1">
    <citation type="journal article" date="2017" name="Science">
        <title>Giant viruses with an expanded complement of translation system components.</title>
        <authorList>
            <person name="Schulz F."/>
            <person name="Yutin N."/>
            <person name="Ivanova N.N."/>
            <person name="Ortega D.R."/>
            <person name="Lee T.K."/>
            <person name="Vierheilig J."/>
            <person name="Daims H."/>
            <person name="Horn M."/>
            <person name="Wagner M."/>
            <person name="Jensen G.J."/>
            <person name="Kyrpides N.C."/>
            <person name="Koonin E.V."/>
            <person name="Woyke T."/>
        </authorList>
    </citation>
    <scope>NUCLEOTIDE SEQUENCE</scope>
    <source>
        <strain evidence="2">CTV1</strain>
    </source>
</reference>
<sequence>MNIDTISNLTTESRNDVTVYDFTKKTLSTFNGWFLLILSIIIIIVIFKVFESVFFK</sequence>
<evidence type="ECO:0000256" key="1">
    <source>
        <dbReference type="SAM" id="Phobius"/>
    </source>
</evidence>
<dbReference type="EMBL" id="KY684083">
    <property type="protein sequence ID" value="ARF08881.1"/>
    <property type="molecule type" value="Genomic_DNA"/>
</dbReference>
<proteinExistence type="predicted"/>